<dbReference type="InterPro" id="IPR050624">
    <property type="entry name" value="HTH-type_Tx_Regulator"/>
</dbReference>
<dbReference type="InterPro" id="IPR009057">
    <property type="entry name" value="Homeodomain-like_sf"/>
</dbReference>
<dbReference type="RefSeq" id="WP_313042803.1">
    <property type="nucleotide sequence ID" value="NZ_JACHMB010000001.1"/>
</dbReference>
<dbReference type="PROSITE" id="PS50977">
    <property type="entry name" value="HTH_TETR_2"/>
    <property type="match status" value="1"/>
</dbReference>
<reference evidence="4 5" key="1">
    <citation type="submission" date="2020-08" db="EMBL/GenBank/DDBJ databases">
        <title>Sequencing the genomes of 1000 actinobacteria strains.</title>
        <authorList>
            <person name="Klenk H.-P."/>
        </authorList>
    </citation>
    <scope>NUCLEOTIDE SEQUENCE [LARGE SCALE GENOMIC DNA]</scope>
    <source>
        <strain evidence="4 5">DSM 45507</strain>
    </source>
</reference>
<dbReference type="Proteomes" id="UP000579153">
    <property type="component" value="Unassembled WGS sequence"/>
</dbReference>
<evidence type="ECO:0000313" key="5">
    <source>
        <dbReference type="Proteomes" id="UP000579153"/>
    </source>
</evidence>
<organism evidence="4 5">
    <name type="scientific">Nonomuraea jabiensis</name>
    <dbReference type="NCBI Taxonomy" id="882448"/>
    <lineage>
        <taxon>Bacteria</taxon>
        <taxon>Bacillati</taxon>
        <taxon>Actinomycetota</taxon>
        <taxon>Actinomycetes</taxon>
        <taxon>Streptosporangiales</taxon>
        <taxon>Streptosporangiaceae</taxon>
        <taxon>Nonomuraea</taxon>
    </lineage>
</organism>
<protein>
    <submittedName>
        <fullName evidence="4">AcrR family transcriptional regulator</fullName>
    </submittedName>
</protein>
<dbReference type="GO" id="GO:0003677">
    <property type="term" value="F:DNA binding"/>
    <property type="evidence" value="ECO:0007669"/>
    <property type="project" value="UniProtKB-UniRule"/>
</dbReference>
<evidence type="ECO:0000256" key="1">
    <source>
        <dbReference type="ARBA" id="ARBA00023125"/>
    </source>
</evidence>
<dbReference type="AlphaFoldDB" id="A0A7W9L892"/>
<accession>A0A7W9L892</accession>
<dbReference type="PANTHER" id="PTHR43479">
    <property type="entry name" value="ACREF/ENVCD OPERON REPRESSOR-RELATED"/>
    <property type="match status" value="1"/>
</dbReference>
<feature type="domain" description="HTH tetR-type" evidence="3">
    <location>
        <begin position="20"/>
        <end position="80"/>
    </location>
</feature>
<evidence type="ECO:0000313" key="4">
    <source>
        <dbReference type="EMBL" id="MBB5774253.1"/>
    </source>
</evidence>
<keyword evidence="1 2" id="KW-0238">DNA-binding</keyword>
<dbReference type="PANTHER" id="PTHR43479:SF7">
    <property type="entry name" value="TETR-FAMILY TRANSCRIPTIONAL REGULATOR"/>
    <property type="match status" value="1"/>
</dbReference>
<evidence type="ECO:0000256" key="2">
    <source>
        <dbReference type="PROSITE-ProRule" id="PRU00335"/>
    </source>
</evidence>
<name>A0A7W9L892_9ACTN</name>
<dbReference type="EMBL" id="JACHMB010000001">
    <property type="protein sequence ID" value="MBB5774253.1"/>
    <property type="molecule type" value="Genomic_DNA"/>
</dbReference>
<feature type="DNA-binding region" description="H-T-H motif" evidence="2">
    <location>
        <begin position="43"/>
        <end position="62"/>
    </location>
</feature>
<dbReference type="Pfam" id="PF14278">
    <property type="entry name" value="TetR_C_8"/>
    <property type="match status" value="1"/>
</dbReference>
<gene>
    <name evidence="4" type="ORF">HD596_001009</name>
</gene>
<dbReference type="InterPro" id="IPR001647">
    <property type="entry name" value="HTH_TetR"/>
</dbReference>
<dbReference type="InterPro" id="IPR039532">
    <property type="entry name" value="TetR_C_Firmicutes"/>
</dbReference>
<keyword evidence="5" id="KW-1185">Reference proteome</keyword>
<dbReference type="SUPFAM" id="SSF46689">
    <property type="entry name" value="Homeodomain-like"/>
    <property type="match status" value="1"/>
</dbReference>
<comment type="caution">
    <text evidence="4">The sequence shown here is derived from an EMBL/GenBank/DDBJ whole genome shotgun (WGS) entry which is preliminary data.</text>
</comment>
<evidence type="ECO:0000259" key="3">
    <source>
        <dbReference type="PROSITE" id="PS50977"/>
    </source>
</evidence>
<proteinExistence type="predicted"/>
<dbReference type="Gene3D" id="1.10.357.10">
    <property type="entry name" value="Tetracycline Repressor, domain 2"/>
    <property type="match status" value="1"/>
</dbReference>
<sequence>MPGEKPPLTGRDQAADPRARRSLAALQQALLDLVLDKELGQITVADVTKRAGLNRSTFYDHFPDVHALAESACAAMFDGLVAAAPKLGRYVVARSEPPAETTRLFAHVAEHAHLYRALLGPDGSARLQDHLRHRMTVAIHVSVRHAAPDDGGSTHVDDPADIPHDVPAAFIAGALLSVAADWVRRGCPGTPEELSAAVWPLMVGASP</sequence>